<dbReference type="EMBL" id="CM016553">
    <property type="protein sequence ID" value="TKW36044.1"/>
    <property type="molecule type" value="Genomic_DNA"/>
</dbReference>
<gene>
    <name evidence="2" type="ORF">SEVIR_2G414450v2</name>
</gene>
<evidence type="ECO:0000313" key="3">
    <source>
        <dbReference type="Proteomes" id="UP000298652"/>
    </source>
</evidence>
<dbReference type="Proteomes" id="UP000298652">
    <property type="component" value="Chromosome 2"/>
</dbReference>
<accession>A0A4U6W3E1</accession>
<evidence type="ECO:0000313" key="2">
    <source>
        <dbReference type="EMBL" id="TKW36044.1"/>
    </source>
</evidence>
<proteinExistence type="predicted"/>
<keyword evidence="3" id="KW-1185">Reference proteome</keyword>
<dbReference type="AlphaFoldDB" id="A0A4U6W3E1"/>
<protein>
    <submittedName>
        <fullName evidence="2">Uncharacterized protein</fullName>
    </submittedName>
</protein>
<dbReference type="Gramene" id="TKW36044">
    <property type="protein sequence ID" value="TKW36044"/>
    <property type="gene ID" value="SEVIR_2G414450v2"/>
</dbReference>
<organism evidence="2 3">
    <name type="scientific">Setaria viridis</name>
    <name type="common">Green bristlegrass</name>
    <name type="synonym">Setaria italica subsp. viridis</name>
    <dbReference type="NCBI Taxonomy" id="4556"/>
    <lineage>
        <taxon>Eukaryota</taxon>
        <taxon>Viridiplantae</taxon>
        <taxon>Streptophyta</taxon>
        <taxon>Embryophyta</taxon>
        <taxon>Tracheophyta</taxon>
        <taxon>Spermatophyta</taxon>
        <taxon>Magnoliopsida</taxon>
        <taxon>Liliopsida</taxon>
        <taxon>Poales</taxon>
        <taxon>Poaceae</taxon>
        <taxon>PACMAD clade</taxon>
        <taxon>Panicoideae</taxon>
        <taxon>Panicodae</taxon>
        <taxon>Paniceae</taxon>
        <taxon>Cenchrinae</taxon>
        <taxon>Setaria</taxon>
    </lineage>
</organism>
<evidence type="ECO:0000256" key="1">
    <source>
        <dbReference type="SAM" id="MobiDB-lite"/>
    </source>
</evidence>
<reference evidence="2" key="1">
    <citation type="submission" date="2019-03" db="EMBL/GenBank/DDBJ databases">
        <title>WGS assembly of Setaria viridis.</title>
        <authorList>
            <person name="Huang P."/>
            <person name="Jenkins J."/>
            <person name="Grimwood J."/>
            <person name="Barry K."/>
            <person name="Healey A."/>
            <person name="Mamidi S."/>
            <person name="Sreedasyam A."/>
            <person name="Shu S."/>
            <person name="Feldman M."/>
            <person name="Wu J."/>
            <person name="Yu Y."/>
            <person name="Chen C."/>
            <person name="Johnson J."/>
            <person name="Rokhsar D."/>
            <person name="Baxter I."/>
            <person name="Schmutz J."/>
            <person name="Brutnell T."/>
            <person name="Kellogg E."/>
        </authorList>
    </citation>
    <scope>NUCLEOTIDE SEQUENCE [LARGE SCALE GENOMIC DNA]</scope>
</reference>
<sequence length="59" mass="6573">MPFGVNAGAVSCSPSRHSPAPVSGRLLLNQLQLPDWSPNKLHQDCRILYLRKLQVYVEA</sequence>
<name>A0A4U6W3E1_SETVI</name>
<feature type="region of interest" description="Disordered" evidence="1">
    <location>
        <begin position="1"/>
        <end position="20"/>
    </location>
</feature>